<reference evidence="1" key="3">
    <citation type="journal article" date="2017" name="Nature">
        <title>Genome sequence of the progenitor of the wheat D genome Aegilops tauschii.</title>
        <authorList>
            <person name="Luo M.C."/>
            <person name="Gu Y.Q."/>
            <person name="Puiu D."/>
            <person name="Wang H."/>
            <person name="Twardziok S.O."/>
            <person name="Deal K.R."/>
            <person name="Huo N."/>
            <person name="Zhu T."/>
            <person name="Wang L."/>
            <person name="Wang Y."/>
            <person name="McGuire P.E."/>
            <person name="Liu S."/>
            <person name="Long H."/>
            <person name="Ramasamy R.K."/>
            <person name="Rodriguez J.C."/>
            <person name="Van S.L."/>
            <person name="Yuan L."/>
            <person name="Wang Z."/>
            <person name="Xia Z."/>
            <person name="Xiao L."/>
            <person name="Anderson O.D."/>
            <person name="Ouyang S."/>
            <person name="Liang Y."/>
            <person name="Zimin A.V."/>
            <person name="Pertea G."/>
            <person name="Qi P."/>
            <person name="Bennetzen J.L."/>
            <person name="Dai X."/>
            <person name="Dawson M.W."/>
            <person name="Muller H.G."/>
            <person name="Kugler K."/>
            <person name="Rivarola-Duarte L."/>
            <person name="Spannagl M."/>
            <person name="Mayer K.F.X."/>
            <person name="Lu F.H."/>
            <person name="Bevan M.W."/>
            <person name="Leroy P."/>
            <person name="Li P."/>
            <person name="You F.M."/>
            <person name="Sun Q."/>
            <person name="Liu Z."/>
            <person name="Lyons E."/>
            <person name="Wicker T."/>
            <person name="Salzberg S.L."/>
            <person name="Devos K.M."/>
            <person name="Dvorak J."/>
        </authorList>
    </citation>
    <scope>NUCLEOTIDE SEQUENCE [LARGE SCALE GENOMIC DNA]</scope>
    <source>
        <strain evidence="1">cv. AL8/78</strain>
    </source>
</reference>
<keyword evidence="2" id="KW-1185">Reference proteome</keyword>
<reference evidence="1" key="5">
    <citation type="journal article" date="2021" name="G3 (Bethesda)">
        <title>Aegilops tauschii genome assembly Aet v5.0 features greater sequence contiguity and improved annotation.</title>
        <authorList>
            <person name="Wang L."/>
            <person name="Zhu T."/>
            <person name="Rodriguez J.C."/>
            <person name="Deal K.R."/>
            <person name="Dubcovsky J."/>
            <person name="McGuire P.E."/>
            <person name="Lux T."/>
            <person name="Spannagl M."/>
            <person name="Mayer K.F.X."/>
            <person name="Baldrich P."/>
            <person name="Meyers B.C."/>
            <person name="Huo N."/>
            <person name="Gu Y.Q."/>
            <person name="Zhou H."/>
            <person name="Devos K.M."/>
            <person name="Bennetzen J.L."/>
            <person name="Unver T."/>
            <person name="Budak H."/>
            <person name="Gulick P.J."/>
            <person name="Galiba G."/>
            <person name="Kalapos B."/>
            <person name="Nelson D.R."/>
            <person name="Li P."/>
            <person name="You F.M."/>
            <person name="Luo M.C."/>
            <person name="Dvorak J."/>
        </authorList>
    </citation>
    <scope>NUCLEOTIDE SEQUENCE [LARGE SCALE GENOMIC DNA]</scope>
    <source>
        <strain evidence="1">cv. AL8/78</strain>
    </source>
</reference>
<evidence type="ECO:0000313" key="1">
    <source>
        <dbReference type="EnsemblPlants" id="AET5Gv20679100.24"/>
    </source>
</evidence>
<name>A0A453L996_AEGTS</name>
<reference evidence="2" key="2">
    <citation type="journal article" date="2017" name="Nat. Plants">
        <title>The Aegilops tauschii genome reveals multiple impacts of transposons.</title>
        <authorList>
            <person name="Zhao G."/>
            <person name="Zou C."/>
            <person name="Li K."/>
            <person name="Wang K."/>
            <person name="Li T."/>
            <person name="Gao L."/>
            <person name="Zhang X."/>
            <person name="Wang H."/>
            <person name="Yang Z."/>
            <person name="Liu X."/>
            <person name="Jiang W."/>
            <person name="Mao L."/>
            <person name="Kong X."/>
            <person name="Jiao Y."/>
            <person name="Jia J."/>
        </authorList>
    </citation>
    <scope>NUCLEOTIDE SEQUENCE [LARGE SCALE GENOMIC DNA]</scope>
    <source>
        <strain evidence="2">cv. AL8/78</strain>
    </source>
</reference>
<dbReference type="AlphaFoldDB" id="A0A453L996"/>
<dbReference type="Proteomes" id="UP000015105">
    <property type="component" value="Chromosome 5D"/>
</dbReference>
<protein>
    <submittedName>
        <fullName evidence="1">Uncharacterized protein</fullName>
    </submittedName>
</protein>
<proteinExistence type="predicted"/>
<evidence type="ECO:0000313" key="2">
    <source>
        <dbReference type="Proteomes" id="UP000015105"/>
    </source>
</evidence>
<accession>A0A453L996</accession>
<dbReference type="Gramene" id="AET5Gv20679100.24">
    <property type="protein sequence ID" value="AET5Gv20679100.24"/>
    <property type="gene ID" value="AET5Gv20679100"/>
</dbReference>
<organism evidence="1 2">
    <name type="scientific">Aegilops tauschii subsp. strangulata</name>
    <name type="common">Goatgrass</name>
    <dbReference type="NCBI Taxonomy" id="200361"/>
    <lineage>
        <taxon>Eukaryota</taxon>
        <taxon>Viridiplantae</taxon>
        <taxon>Streptophyta</taxon>
        <taxon>Embryophyta</taxon>
        <taxon>Tracheophyta</taxon>
        <taxon>Spermatophyta</taxon>
        <taxon>Magnoliopsida</taxon>
        <taxon>Liliopsida</taxon>
        <taxon>Poales</taxon>
        <taxon>Poaceae</taxon>
        <taxon>BOP clade</taxon>
        <taxon>Pooideae</taxon>
        <taxon>Triticodae</taxon>
        <taxon>Triticeae</taxon>
        <taxon>Triticinae</taxon>
        <taxon>Aegilops</taxon>
    </lineage>
</organism>
<sequence length="103" mass="11409">QNEAIKHAVLCTFDDPSIIFLLADDHLINVTKLTLVLDLADRGYRPSGQASLLQSVAHDGNCVIEISLYSAHAFSHRLPGQKETCVFHNGIHNCPNSKRVKFL</sequence>
<reference evidence="2" key="1">
    <citation type="journal article" date="2014" name="Science">
        <title>Ancient hybridizations among the ancestral genomes of bread wheat.</title>
        <authorList>
            <consortium name="International Wheat Genome Sequencing Consortium,"/>
            <person name="Marcussen T."/>
            <person name="Sandve S.R."/>
            <person name="Heier L."/>
            <person name="Spannagl M."/>
            <person name="Pfeifer M."/>
            <person name="Jakobsen K.S."/>
            <person name="Wulff B.B."/>
            <person name="Steuernagel B."/>
            <person name="Mayer K.F."/>
            <person name="Olsen O.A."/>
        </authorList>
    </citation>
    <scope>NUCLEOTIDE SEQUENCE [LARGE SCALE GENOMIC DNA]</scope>
    <source>
        <strain evidence="2">cv. AL8/78</strain>
    </source>
</reference>
<reference evidence="1" key="4">
    <citation type="submission" date="2019-03" db="UniProtKB">
        <authorList>
            <consortium name="EnsemblPlants"/>
        </authorList>
    </citation>
    <scope>IDENTIFICATION</scope>
</reference>
<dbReference type="EnsemblPlants" id="AET5Gv20679100.24">
    <property type="protein sequence ID" value="AET5Gv20679100.24"/>
    <property type="gene ID" value="AET5Gv20679100"/>
</dbReference>